<dbReference type="AlphaFoldDB" id="L5MFD5"/>
<proteinExistence type="predicted"/>
<dbReference type="Proteomes" id="UP000010556">
    <property type="component" value="Unassembled WGS sequence"/>
</dbReference>
<feature type="region of interest" description="Disordered" evidence="1">
    <location>
        <begin position="42"/>
        <end position="67"/>
    </location>
</feature>
<keyword evidence="3" id="KW-1185">Reference proteome</keyword>
<evidence type="ECO:0000256" key="1">
    <source>
        <dbReference type="SAM" id="MobiDB-lite"/>
    </source>
</evidence>
<evidence type="ECO:0000313" key="3">
    <source>
        <dbReference type="Proteomes" id="UP000010556"/>
    </source>
</evidence>
<protein>
    <submittedName>
        <fullName evidence="2">Uncharacterized protein</fullName>
    </submittedName>
</protein>
<gene>
    <name evidence="2" type="ORF">MDA_GLEAN10005591</name>
</gene>
<evidence type="ECO:0000313" key="2">
    <source>
        <dbReference type="EMBL" id="ELK37339.1"/>
    </source>
</evidence>
<reference evidence="3" key="1">
    <citation type="journal article" date="2013" name="Science">
        <title>Comparative analysis of bat genomes provides insight into the evolution of flight and immunity.</title>
        <authorList>
            <person name="Zhang G."/>
            <person name="Cowled C."/>
            <person name="Shi Z."/>
            <person name="Huang Z."/>
            <person name="Bishop-Lilly K.A."/>
            <person name="Fang X."/>
            <person name="Wynne J.W."/>
            <person name="Xiong Z."/>
            <person name="Baker M.L."/>
            <person name="Zhao W."/>
            <person name="Tachedjian M."/>
            <person name="Zhu Y."/>
            <person name="Zhou P."/>
            <person name="Jiang X."/>
            <person name="Ng J."/>
            <person name="Yang L."/>
            <person name="Wu L."/>
            <person name="Xiao J."/>
            <person name="Feng Y."/>
            <person name="Chen Y."/>
            <person name="Sun X."/>
            <person name="Zhang Y."/>
            <person name="Marsh G.A."/>
            <person name="Crameri G."/>
            <person name="Broder C.C."/>
            <person name="Frey K.G."/>
            <person name="Wang L.F."/>
            <person name="Wang J."/>
        </authorList>
    </citation>
    <scope>NUCLEOTIDE SEQUENCE [LARGE SCALE GENOMIC DNA]</scope>
</reference>
<name>L5MFD5_MYODS</name>
<organism evidence="2 3">
    <name type="scientific">Myotis davidii</name>
    <name type="common">David's myotis</name>
    <dbReference type="NCBI Taxonomy" id="225400"/>
    <lineage>
        <taxon>Eukaryota</taxon>
        <taxon>Metazoa</taxon>
        <taxon>Chordata</taxon>
        <taxon>Craniata</taxon>
        <taxon>Vertebrata</taxon>
        <taxon>Euteleostomi</taxon>
        <taxon>Mammalia</taxon>
        <taxon>Eutheria</taxon>
        <taxon>Laurasiatheria</taxon>
        <taxon>Chiroptera</taxon>
        <taxon>Yangochiroptera</taxon>
        <taxon>Vespertilionidae</taxon>
        <taxon>Myotis</taxon>
    </lineage>
</organism>
<sequence length="111" mass="12082">MTVKMRVHVSDFRPHSLKTACERGVEDDTCWDDWTVVSATENHRASSTHTPQESTVPTGCPSGETSRGTFSAQLKGEIFIGQIWGIAGICIADLLLRPGNQSSVPVRVIDV</sequence>
<dbReference type="EMBL" id="KB100554">
    <property type="protein sequence ID" value="ELK37339.1"/>
    <property type="molecule type" value="Genomic_DNA"/>
</dbReference>
<accession>L5MFD5</accession>